<gene>
    <name evidence="1" type="ORF">CHCC15381_2225</name>
</gene>
<protein>
    <submittedName>
        <fullName evidence="1">Uncharacterized protein</fullName>
    </submittedName>
</protein>
<name>A0ABY3G381_9BACI</name>
<proteinExistence type="predicted"/>
<evidence type="ECO:0000313" key="2">
    <source>
        <dbReference type="Proteomes" id="UP000429980"/>
    </source>
</evidence>
<comment type="caution">
    <text evidence="1">The sequence shown here is derived from an EMBL/GenBank/DDBJ whole genome shotgun (WGS) entry which is preliminary data.</text>
</comment>
<evidence type="ECO:0000313" key="1">
    <source>
        <dbReference type="EMBL" id="TWL45497.1"/>
    </source>
</evidence>
<keyword evidence="2" id="KW-1185">Reference proteome</keyword>
<dbReference type="Proteomes" id="UP000429980">
    <property type="component" value="Unassembled WGS sequence"/>
</dbReference>
<reference evidence="1 2" key="1">
    <citation type="submission" date="2019-06" db="EMBL/GenBank/DDBJ databases">
        <title>Genome sequence analysis of &gt;100 Bacillus licheniformis strains suggests intrinsic resistance to this species.</title>
        <authorList>
            <person name="Wels M."/>
            <person name="Siezen R.J."/>
            <person name="Johansen E."/>
            <person name="Stuer-Lauridsen B."/>
            <person name="Bjerre K."/>
            <person name="Nielsen B.K.K."/>
        </authorList>
    </citation>
    <scope>NUCLEOTIDE SEQUENCE [LARGE SCALE GENOMIC DNA]</scope>
    <source>
        <strain evidence="1 2">BAC-15381</strain>
    </source>
</reference>
<sequence length="47" mass="5421">MRYLHQSVLPRPRHAASRFHAPSFLSSNQAEAADDDFFFSLLKDVDE</sequence>
<dbReference type="EMBL" id="NILF01000006">
    <property type="protein sequence ID" value="TWL45497.1"/>
    <property type="molecule type" value="Genomic_DNA"/>
</dbReference>
<organism evidence="1 2">
    <name type="scientific">Bacillus paralicheniformis</name>
    <dbReference type="NCBI Taxonomy" id="1648923"/>
    <lineage>
        <taxon>Bacteria</taxon>
        <taxon>Bacillati</taxon>
        <taxon>Bacillota</taxon>
        <taxon>Bacilli</taxon>
        <taxon>Bacillales</taxon>
        <taxon>Bacillaceae</taxon>
        <taxon>Bacillus</taxon>
    </lineage>
</organism>
<accession>A0ABY3G381</accession>